<feature type="compositionally biased region" description="Polar residues" evidence="7">
    <location>
        <begin position="1154"/>
        <end position="1164"/>
    </location>
</feature>
<dbReference type="InterPro" id="IPR019786">
    <property type="entry name" value="Zinc_finger_PHD-type_CS"/>
</dbReference>
<dbReference type="PROSITE" id="PS01359">
    <property type="entry name" value="ZF_PHD_1"/>
    <property type="match status" value="1"/>
</dbReference>
<feature type="domain" description="PHD-type" evidence="8">
    <location>
        <begin position="829"/>
        <end position="879"/>
    </location>
</feature>
<dbReference type="Proteomes" id="UP000694580">
    <property type="component" value="Chromosome 19"/>
</dbReference>
<dbReference type="InterPro" id="IPR028942">
    <property type="entry name" value="WHIM1_dom"/>
</dbReference>
<feature type="compositionally biased region" description="Acidic residues" evidence="7">
    <location>
        <begin position="1183"/>
        <end position="1192"/>
    </location>
</feature>
<evidence type="ECO:0000259" key="8">
    <source>
        <dbReference type="PROSITE" id="PS50016"/>
    </source>
</evidence>
<feature type="compositionally biased region" description="Basic residues" evidence="7">
    <location>
        <begin position="1165"/>
        <end position="1178"/>
    </location>
</feature>
<feature type="compositionally biased region" description="Basic and acidic residues" evidence="7">
    <location>
        <begin position="796"/>
        <end position="818"/>
    </location>
</feature>
<dbReference type="SMART" id="SM00249">
    <property type="entry name" value="PHD"/>
    <property type="match status" value="1"/>
</dbReference>
<feature type="compositionally biased region" description="Basic and acidic residues" evidence="7">
    <location>
        <begin position="571"/>
        <end position="590"/>
    </location>
</feature>
<gene>
    <name evidence="9" type="primary">RSF1</name>
</gene>
<evidence type="ECO:0000256" key="2">
    <source>
        <dbReference type="ARBA" id="ARBA00022723"/>
    </source>
</evidence>
<keyword evidence="4" id="KW-0862">Zinc</keyword>
<organism evidence="9 10">
    <name type="scientific">Denticeps clupeoides</name>
    <name type="common">denticle herring</name>
    <dbReference type="NCBI Taxonomy" id="299321"/>
    <lineage>
        <taxon>Eukaryota</taxon>
        <taxon>Metazoa</taxon>
        <taxon>Chordata</taxon>
        <taxon>Craniata</taxon>
        <taxon>Vertebrata</taxon>
        <taxon>Euteleostomi</taxon>
        <taxon>Actinopterygii</taxon>
        <taxon>Neopterygii</taxon>
        <taxon>Teleostei</taxon>
        <taxon>Clupei</taxon>
        <taxon>Clupeiformes</taxon>
        <taxon>Denticipitoidei</taxon>
        <taxon>Denticipitidae</taxon>
        <taxon>Denticeps</taxon>
    </lineage>
</organism>
<reference evidence="9" key="2">
    <citation type="submission" date="2025-08" db="UniProtKB">
        <authorList>
            <consortium name="Ensembl"/>
        </authorList>
    </citation>
    <scope>IDENTIFICATION</scope>
</reference>
<feature type="compositionally biased region" description="Acidic residues" evidence="7">
    <location>
        <begin position="1016"/>
        <end position="1029"/>
    </location>
</feature>
<dbReference type="PANTHER" id="PTHR14296:SF15">
    <property type="entry name" value="REMODELING AND SPACING FACTOR 1"/>
    <property type="match status" value="1"/>
</dbReference>
<feature type="compositionally biased region" description="Polar residues" evidence="7">
    <location>
        <begin position="1285"/>
        <end position="1294"/>
    </location>
</feature>
<sequence length="1342" mass="152320">MAAPVAAAGSSPALWPSFAVVCSFLERYGAALDLPELTFPQMERYLQETATVPKPLIELHVKLLRKIGKSVSADRWEKYLVKACQDFNSTWAWELERKGYAEMTVEFKTGVLKYLCESQFDDNIKFKTTINEEDPDGMRLQPIGKDKEGLLYWFQVDQEQNVRMYVEEQDDLDGVSWKCVARTRNDLAEILELLRAQIDPVLNTNKDQHNGSTCTSPRPEEDDNHKDEEKDGLMDKAGRCQTESIDLEVKTEATSEEKPVIDNRVSTIMTLVKEESKDMDVAWNAVSVVMAPGSVKQEALTKPEIREETSERKVEEVERALKNDQQAKIPLKKRELKLSEGFGNNLNANGTMSTGIIVRNPTVMPPNGPWPSGENVPNKEEEKRGMPPVGLVTAGMKREMKCDAKNSEIAPTNNPNPHVRDQYVNVGVIMGPLERKRPLAEQNVFVSEDKNGLPSNYMKTSTEKCSAQHERRSVAGNVRQSVLVRKAGVSDDTDTTCPLSTDEQVSGQPNSKRNARGDVSHTEVTEESDALQSKGVAPRNRTQDAGESRQIEADHLAEEQDRQKMVNSCSDVDKMATEEQYNVKEEKTSSEGDDGPAELLCTGTEEEEDVTVNMTVTKGPSKLGNRSFRKGNQDTEPRSRGADKELEKKSSGNDHMEPDSSDEVSSEIQKEGIRLKIKIPLHRRTPEFQREREEPEDCCDGRSLRRSARICRPSPKLAEIQDRRQERKPTAFREDEEHGEEEKKSSQRKDHSWKVDSEGSHKSSKMRRRHRRPRWTNNRTKGRKTKGICEVEELQGETKVKDANEDYRSEKENDESRSESLQSDETPNDDPCRHCGLPNHPELILLCDLCDSGYHTACLRPPLMIIPDGEWFCPPCQHKLLCEKLEEQLQNLDTALKKRERAERRRERLVYVGISVENIIPTPSEKKKDTKKNKNLERRSTRTRKCISYRFDDFDEAIDEAIEEDVRETECGGTGRGKDMATITGNHKKQEGPQNRRPAKPAPALHKKKRRRLNDLDSDSTADEEESEDEFHLSSSTEEEDFVVSGDEAGSEGDGGSNECSDWGSSTSGPEQPGSRRPGRRPAQRPGARRSRGRPMQRRRGSSDEEDDEEPETEEEEEEEEDMESDGSSDVGGVEVDARRQRSRRSHKLPVNYCETSESEGSQRTPKRPKSLPHRRRLSTSNSEEDSEEEEVEVKKLREKPRESSREISRRLNLKRQRDSTEEDSEISCSEESEEERPIRKRLNRIETDEEDEEEEEEEEQADMKMKKQPTNAQGKRASSGPVLLSSNRHSNPSGPEPFGSKHRFTTASRPNGLAPQRASSQEEDDDDFFGVTDIVKLVFKK</sequence>
<feature type="region of interest" description="Disordered" evidence="7">
    <location>
        <begin position="204"/>
        <end position="239"/>
    </location>
</feature>
<name>A0AAY4D8I5_9TELE</name>
<feature type="compositionally biased region" description="Basic and acidic residues" evidence="7">
    <location>
        <begin position="684"/>
        <end position="703"/>
    </location>
</feature>
<dbReference type="GO" id="GO:0045892">
    <property type="term" value="P:negative regulation of DNA-templated transcription"/>
    <property type="evidence" value="ECO:0007669"/>
    <property type="project" value="TreeGrafter"/>
</dbReference>
<feature type="region of interest" description="Disordered" evidence="7">
    <location>
        <begin position="965"/>
        <end position="1330"/>
    </location>
</feature>
<evidence type="ECO:0000256" key="6">
    <source>
        <dbReference type="PROSITE-ProRule" id="PRU00146"/>
    </source>
</evidence>
<evidence type="ECO:0000256" key="4">
    <source>
        <dbReference type="ARBA" id="ARBA00022833"/>
    </source>
</evidence>
<evidence type="ECO:0000313" key="10">
    <source>
        <dbReference type="Proteomes" id="UP000694580"/>
    </source>
</evidence>
<proteinExistence type="predicted"/>
<dbReference type="InterPro" id="IPR013083">
    <property type="entry name" value="Znf_RING/FYVE/PHD"/>
</dbReference>
<feature type="compositionally biased region" description="Polar residues" evidence="7">
    <location>
        <begin position="453"/>
        <end position="465"/>
    </location>
</feature>
<dbReference type="InterPro" id="IPR011011">
    <property type="entry name" value="Znf_FYVE_PHD"/>
</dbReference>
<dbReference type="Gene3D" id="3.30.40.10">
    <property type="entry name" value="Zinc/RING finger domain, C3HC4 (zinc finger)"/>
    <property type="match status" value="1"/>
</dbReference>
<feature type="compositionally biased region" description="Polar residues" evidence="7">
    <location>
        <begin position="495"/>
        <end position="512"/>
    </location>
</feature>
<dbReference type="GO" id="GO:0042393">
    <property type="term" value="F:histone binding"/>
    <property type="evidence" value="ECO:0007669"/>
    <property type="project" value="TreeGrafter"/>
</dbReference>
<comment type="subcellular location">
    <subcellularLocation>
        <location evidence="1">Nucleus</location>
    </subcellularLocation>
</comment>
<dbReference type="PROSITE" id="PS50016">
    <property type="entry name" value="ZF_PHD_2"/>
    <property type="match status" value="1"/>
</dbReference>
<keyword evidence="2" id="KW-0479">Metal-binding</keyword>
<feature type="compositionally biased region" description="Basic and acidic residues" evidence="7">
    <location>
        <begin position="1193"/>
        <end position="1220"/>
    </location>
</feature>
<evidence type="ECO:0000313" key="9">
    <source>
        <dbReference type="Ensembl" id="ENSDCDP00010041728.1"/>
    </source>
</evidence>
<dbReference type="Pfam" id="PF00628">
    <property type="entry name" value="PHD"/>
    <property type="match status" value="1"/>
</dbReference>
<accession>A0AAY4D8I5</accession>
<feature type="compositionally biased region" description="Basic and acidic residues" evidence="7">
    <location>
        <begin position="223"/>
        <end position="238"/>
    </location>
</feature>
<feature type="compositionally biased region" description="Basic and acidic residues" evidence="7">
    <location>
        <begin position="719"/>
        <end position="761"/>
    </location>
</feature>
<feature type="compositionally biased region" description="Acidic residues" evidence="7">
    <location>
        <begin position="1104"/>
        <end position="1127"/>
    </location>
</feature>
<dbReference type="InterPro" id="IPR028938">
    <property type="entry name" value="Rsf1-like"/>
</dbReference>
<dbReference type="Pfam" id="PF15612">
    <property type="entry name" value="WHIM1"/>
    <property type="match status" value="1"/>
</dbReference>
<dbReference type="InterPro" id="IPR019787">
    <property type="entry name" value="Znf_PHD-finger"/>
</dbReference>
<dbReference type="GO" id="GO:0008270">
    <property type="term" value="F:zinc ion binding"/>
    <property type="evidence" value="ECO:0007669"/>
    <property type="project" value="UniProtKB-KW"/>
</dbReference>
<feature type="compositionally biased region" description="Basic residues" evidence="7">
    <location>
        <begin position="1077"/>
        <end position="1100"/>
    </location>
</feature>
<feature type="compositionally biased region" description="Basic and acidic residues" evidence="7">
    <location>
        <begin position="541"/>
        <end position="564"/>
    </location>
</feature>
<keyword evidence="5" id="KW-0539">Nucleus</keyword>
<feature type="compositionally biased region" description="Polar residues" evidence="7">
    <location>
        <begin position="204"/>
        <end position="216"/>
    </location>
</feature>
<feature type="compositionally biased region" description="Basic and acidic residues" evidence="7">
    <location>
        <begin position="515"/>
        <end position="524"/>
    </location>
</feature>
<feature type="compositionally biased region" description="Basic residues" evidence="7">
    <location>
        <begin position="762"/>
        <end position="786"/>
    </location>
</feature>
<reference evidence="9" key="3">
    <citation type="submission" date="2025-09" db="UniProtKB">
        <authorList>
            <consortium name="Ensembl"/>
        </authorList>
    </citation>
    <scope>IDENTIFICATION</scope>
</reference>
<evidence type="ECO:0000256" key="7">
    <source>
        <dbReference type="SAM" id="MobiDB-lite"/>
    </source>
</evidence>
<dbReference type="SUPFAM" id="SSF57903">
    <property type="entry name" value="FYVE/PHD zinc finger"/>
    <property type="match status" value="1"/>
</dbReference>
<dbReference type="GeneTree" id="ENSGT00980000202023"/>
<dbReference type="GO" id="GO:0031213">
    <property type="term" value="C:RSF complex"/>
    <property type="evidence" value="ECO:0007669"/>
    <property type="project" value="InterPro"/>
</dbReference>
<feature type="region of interest" description="Disordered" evidence="7">
    <location>
        <begin position="447"/>
        <end position="831"/>
    </location>
</feature>
<evidence type="ECO:0000256" key="5">
    <source>
        <dbReference type="ARBA" id="ARBA00023242"/>
    </source>
</evidence>
<protein>
    <recommendedName>
        <fullName evidence="8">PHD-type domain-containing protein</fullName>
    </recommendedName>
</protein>
<feature type="region of interest" description="Disordered" evidence="7">
    <location>
        <begin position="363"/>
        <end position="388"/>
    </location>
</feature>
<dbReference type="InterPro" id="IPR001965">
    <property type="entry name" value="Znf_PHD"/>
</dbReference>
<dbReference type="Ensembl" id="ENSDCDT00010051715.1">
    <property type="protein sequence ID" value="ENSDCDP00010041728.1"/>
    <property type="gene ID" value="ENSDCDG00010026394.1"/>
</dbReference>
<evidence type="ECO:0000256" key="1">
    <source>
        <dbReference type="ARBA" id="ARBA00004123"/>
    </source>
</evidence>
<reference evidence="9 10" key="1">
    <citation type="submission" date="2020-06" db="EMBL/GenBank/DDBJ databases">
        <authorList>
            <consortium name="Wellcome Sanger Institute Data Sharing"/>
        </authorList>
    </citation>
    <scope>NUCLEOTIDE SEQUENCE [LARGE SCALE GENOMIC DNA]</scope>
</reference>
<dbReference type="PANTHER" id="PTHR14296">
    <property type="entry name" value="REMODELING AND SPACING FACTOR 1"/>
    <property type="match status" value="1"/>
</dbReference>
<keyword evidence="10" id="KW-1185">Reference proteome</keyword>
<feature type="compositionally biased region" description="Acidic residues" evidence="7">
    <location>
        <begin position="1221"/>
        <end position="1235"/>
    </location>
</feature>
<feature type="compositionally biased region" description="Acidic residues" evidence="7">
    <location>
        <begin position="1248"/>
        <end position="1261"/>
    </location>
</feature>
<dbReference type="CDD" id="cd15543">
    <property type="entry name" value="PHD_RSF1"/>
    <property type="match status" value="1"/>
</dbReference>
<feature type="compositionally biased region" description="Basic and acidic residues" evidence="7">
    <location>
        <begin position="631"/>
        <end position="658"/>
    </location>
</feature>
<evidence type="ECO:0000256" key="3">
    <source>
        <dbReference type="ARBA" id="ARBA00022771"/>
    </source>
</evidence>
<feature type="compositionally biased region" description="Polar residues" evidence="7">
    <location>
        <begin position="1058"/>
        <end position="1070"/>
    </location>
</feature>
<keyword evidence="3 6" id="KW-0863">Zinc-finger</keyword>